<accession>A0A4Y2KPB6</accession>
<dbReference type="OrthoDB" id="9986793at2759"/>
<proteinExistence type="predicted"/>
<sequence>MQDRAFLVKCYYECDNNERPAFKKYRSVRGPMSQQGLRKMMAKFEATGLLSVAPGRGSKPVSVETEEAFALAVEEATMESTQGACSARAVARRTDLSLSTVYKIVRKVLLYYSYKTKHVQQLEPNDPAKRESFCLEFLTWMEVEEHRPWNILRTGEAHFT</sequence>
<dbReference type="AlphaFoldDB" id="A0A4Y2KPB6"/>
<reference evidence="1 2" key="1">
    <citation type="journal article" date="2019" name="Sci. Rep.">
        <title>Orb-weaving spider Araneus ventricosus genome elucidates the spidroin gene catalogue.</title>
        <authorList>
            <person name="Kono N."/>
            <person name="Nakamura H."/>
            <person name="Ohtoshi R."/>
            <person name="Moran D.A.P."/>
            <person name="Shinohara A."/>
            <person name="Yoshida Y."/>
            <person name="Fujiwara M."/>
            <person name="Mori M."/>
            <person name="Tomita M."/>
            <person name="Arakawa K."/>
        </authorList>
    </citation>
    <scope>NUCLEOTIDE SEQUENCE [LARGE SCALE GENOMIC DNA]</scope>
</reference>
<evidence type="ECO:0008006" key="3">
    <source>
        <dbReference type="Google" id="ProtNLM"/>
    </source>
</evidence>
<dbReference type="EMBL" id="BGPR01004864">
    <property type="protein sequence ID" value="GBN04205.1"/>
    <property type="molecule type" value="Genomic_DNA"/>
</dbReference>
<protein>
    <recommendedName>
        <fullName evidence="3">DUF4817 domain-containing protein</fullName>
    </recommendedName>
</protein>
<organism evidence="1 2">
    <name type="scientific">Araneus ventricosus</name>
    <name type="common">Orbweaver spider</name>
    <name type="synonym">Epeira ventricosa</name>
    <dbReference type="NCBI Taxonomy" id="182803"/>
    <lineage>
        <taxon>Eukaryota</taxon>
        <taxon>Metazoa</taxon>
        <taxon>Ecdysozoa</taxon>
        <taxon>Arthropoda</taxon>
        <taxon>Chelicerata</taxon>
        <taxon>Arachnida</taxon>
        <taxon>Araneae</taxon>
        <taxon>Araneomorphae</taxon>
        <taxon>Entelegynae</taxon>
        <taxon>Araneoidea</taxon>
        <taxon>Araneidae</taxon>
        <taxon>Araneus</taxon>
    </lineage>
</organism>
<gene>
    <name evidence="1" type="ORF">AVEN_116348_1</name>
</gene>
<comment type="caution">
    <text evidence="1">The sequence shown here is derived from an EMBL/GenBank/DDBJ whole genome shotgun (WGS) entry which is preliminary data.</text>
</comment>
<evidence type="ECO:0000313" key="1">
    <source>
        <dbReference type="EMBL" id="GBN04205.1"/>
    </source>
</evidence>
<dbReference type="Proteomes" id="UP000499080">
    <property type="component" value="Unassembled WGS sequence"/>
</dbReference>
<evidence type="ECO:0000313" key="2">
    <source>
        <dbReference type="Proteomes" id="UP000499080"/>
    </source>
</evidence>
<dbReference type="PANTHER" id="PTHR47326:SF1">
    <property type="entry name" value="HTH PSQ-TYPE DOMAIN-CONTAINING PROTEIN"/>
    <property type="match status" value="1"/>
</dbReference>
<dbReference type="PANTHER" id="PTHR47326">
    <property type="entry name" value="TRANSPOSABLE ELEMENT TC3 TRANSPOSASE-LIKE PROTEIN"/>
    <property type="match status" value="1"/>
</dbReference>
<name>A0A4Y2KPB6_ARAVE</name>
<keyword evidence="2" id="KW-1185">Reference proteome</keyword>